<dbReference type="InterPro" id="IPR015813">
    <property type="entry name" value="Pyrv/PenolPyrv_kinase-like_dom"/>
</dbReference>
<evidence type="ECO:0000259" key="23">
    <source>
        <dbReference type="Pfam" id="PF05524"/>
    </source>
</evidence>
<keyword evidence="14 17" id="KW-0418">Kinase</keyword>
<evidence type="ECO:0000256" key="1">
    <source>
        <dbReference type="ARBA" id="ARBA00000683"/>
    </source>
</evidence>
<evidence type="ECO:0000256" key="13">
    <source>
        <dbReference type="ARBA" id="ARBA00022723"/>
    </source>
</evidence>
<evidence type="ECO:0000256" key="3">
    <source>
        <dbReference type="ARBA" id="ARBA00002728"/>
    </source>
</evidence>
<dbReference type="GO" id="GO:0005737">
    <property type="term" value="C:cytoplasm"/>
    <property type="evidence" value="ECO:0007669"/>
    <property type="project" value="UniProtKB-SubCell"/>
</dbReference>
<dbReference type="InterPro" id="IPR024692">
    <property type="entry name" value="PTS_EI"/>
</dbReference>
<dbReference type="AlphaFoldDB" id="M8E3U3"/>
<evidence type="ECO:0000259" key="22">
    <source>
        <dbReference type="Pfam" id="PF02896"/>
    </source>
</evidence>
<dbReference type="PROSITE" id="PS00370">
    <property type="entry name" value="PEP_ENZYMES_PHOS_SITE"/>
    <property type="match status" value="1"/>
</dbReference>
<dbReference type="SUPFAM" id="SSF47831">
    <property type="entry name" value="Enzyme I of the PEP:sugar phosphotransferase system HPr-binding (sub)domain"/>
    <property type="match status" value="1"/>
</dbReference>
<comment type="caution">
    <text evidence="24">The sequence shown here is derived from an EMBL/GenBank/DDBJ whole genome shotgun (WGS) entry which is preliminary data.</text>
</comment>
<dbReference type="InterPro" id="IPR008731">
    <property type="entry name" value="PTS_EIN"/>
</dbReference>
<gene>
    <name evidence="24" type="ORF">I532_24226</name>
</gene>
<evidence type="ECO:0000256" key="4">
    <source>
        <dbReference type="ARBA" id="ARBA00004496"/>
    </source>
</evidence>
<name>M8E3U3_9BACL</name>
<reference evidence="24 25" key="1">
    <citation type="submission" date="2013-03" db="EMBL/GenBank/DDBJ databases">
        <title>Assembly of a new bacterial strain Brevibacillus borstelensis AK1.</title>
        <authorList>
            <person name="Rajan I."/>
            <person name="PoliReddy D."/>
            <person name="Sugumar T."/>
            <person name="Rathinam K."/>
            <person name="Alqarawi S."/>
            <person name="Khalil A.B."/>
            <person name="Sivakumar N."/>
        </authorList>
    </citation>
    <scope>NUCLEOTIDE SEQUENCE [LARGE SCALE GENOMIC DNA]</scope>
    <source>
        <strain evidence="24 25">AK1</strain>
    </source>
</reference>
<evidence type="ECO:0000256" key="15">
    <source>
        <dbReference type="ARBA" id="ARBA00022842"/>
    </source>
</evidence>
<feature type="domain" description="PEP-utilising enzyme mobile" evidence="21">
    <location>
        <begin position="154"/>
        <end position="227"/>
    </location>
</feature>
<dbReference type="EC" id="2.7.3.9" evidence="6 17"/>
<feature type="binding site" evidence="19">
    <location>
        <position position="334"/>
    </location>
    <ligand>
        <name>phosphoenolpyruvate</name>
        <dbReference type="ChEBI" id="CHEBI:58702"/>
    </ligand>
</feature>
<feature type="active site" description="Tele-phosphohistidine intermediate" evidence="18">
    <location>
        <position position="190"/>
    </location>
</feature>
<dbReference type="InterPro" id="IPR008279">
    <property type="entry name" value="PEP-util_enz_mobile_dom"/>
</dbReference>
<dbReference type="PRINTS" id="PR01736">
    <property type="entry name" value="PHPHTRNFRASE"/>
</dbReference>
<accession>M8E3U3</accession>
<comment type="similarity">
    <text evidence="5 17">Belongs to the PEP-utilizing enzyme family.</text>
</comment>
<evidence type="ECO:0000256" key="9">
    <source>
        <dbReference type="ARBA" id="ARBA00022490"/>
    </source>
</evidence>
<dbReference type="InterPro" id="IPR006318">
    <property type="entry name" value="PTS_EI-like"/>
</dbReference>
<dbReference type="InterPro" id="IPR050499">
    <property type="entry name" value="PEP-utilizing_PTS_enzyme"/>
</dbReference>
<dbReference type="SUPFAM" id="SSF51621">
    <property type="entry name" value="Phosphoenolpyruvate/pyruvate domain"/>
    <property type="match status" value="1"/>
</dbReference>
<keyword evidence="8 17" id="KW-0813">Transport</keyword>
<sequence length="572" mass="62609">MFKGIPVSAGIAIAPIARLTAQPAVAANDEKIDPSRKTEEWQCLEQSIELAKEQLSQLKEKALDQLGPEKAEILSAHIAFLDDPSFTGEMKARIENQLCSAQAAVQQVAGEFVALFEGMDNDYMKERADDIRDVSRRLLKNLSGGDSHSIGYPEEPFILVAEDVTPSETLQLPLSHVKGIATAKGGPTSHAAILARSLGIPAVMGGGEAFLTAAETGKLMILDGATGELFLDPDEGQLASFRERAEQEAADRETLEALKDLPAVTLDGHRVHVVANMAVPEETEALVASGLDGVGLFRSEFLFMDRSNLPDEEEQFTAYQRVVSAFQGKPVIIRTLDVGGDKHLPALALPREDNPFLGFRAIRISLARPELFRTQLRALLRASAYGRLLIMFPMISHLEQLREAKRLLEEVKAELRKSGTPFDEEIAIGMMMEIPGACLQADAFAKEVQFFSIGTNDLVQYTLAVDRMNENIAHLYSYYHPAVLRLISHVINASHRAGIWTGLCGEMASDPLATELLLGMGLNEFSGAAAVMPKVKARIRSTTMDQAKQVARHVLSLSSTEEVYSYLRDKTE</sequence>
<dbReference type="InterPro" id="IPR000121">
    <property type="entry name" value="PEP_util_C"/>
</dbReference>
<evidence type="ECO:0000313" key="25">
    <source>
        <dbReference type="Proteomes" id="UP000012081"/>
    </source>
</evidence>
<dbReference type="GO" id="GO:0009401">
    <property type="term" value="P:phosphoenolpyruvate-dependent sugar phosphotransferase system"/>
    <property type="evidence" value="ECO:0007669"/>
    <property type="project" value="UniProtKB-KW"/>
</dbReference>
<proteinExistence type="inferred from homology"/>
<evidence type="ECO:0000256" key="5">
    <source>
        <dbReference type="ARBA" id="ARBA00007837"/>
    </source>
</evidence>
<evidence type="ECO:0000256" key="18">
    <source>
        <dbReference type="PIRSR" id="PIRSR000732-1"/>
    </source>
</evidence>
<evidence type="ECO:0000256" key="2">
    <source>
        <dbReference type="ARBA" id="ARBA00001946"/>
    </source>
</evidence>
<evidence type="ECO:0000256" key="14">
    <source>
        <dbReference type="ARBA" id="ARBA00022777"/>
    </source>
</evidence>
<dbReference type="InterPro" id="IPR036618">
    <property type="entry name" value="PtsI_HPr-bd_sf"/>
</dbReference>
<dbReference type="GO" id="GO:0008965">
    <property type="term" value="F:phosphoenolpyruvate-protein phosphotransferase activity"/>
    <property type="evidence" value="ECO:0007669"/>
    <property type="project" value="UniProtKB-EC"/>
</dbReference>
<dbReference type="EMBL" id="APBN01000021">
    <property type="protein sequence ID" value="EMT50115.1"/>
    <property type="molecule type" value="Genomic_DNA"/>
</dbReference>
<dbReference type="SUPFAM" id="SSF52009">
    <property type="entry name" value="Phosphohistidine domain"/>
    <property type="match status" value="1"/>
</dbReference>
<keyword evidence="25" id="KW-1185">Reference proteome</keyword>
<evidence type="ECO:0000256" key="16">
    <source>
        <dbReference type="ARBA" id="ARBA00033235"/>
    </source>
</evidence>
<evidence type="ECO:0000256" key="17">
    <source>
        <dbReference type="PIRNR" id="PIRNR000732"/>
    </source>
</evidence>
<feature type="binding site" evidence="19">
    <location>
        <position position="298"/>
    </location>
    <ligand>
        <name>phosphoenolpyruvate</name>
        <dbReference type="ChEBI" id="CHEBI:58702"/>
    </ligand>
</feature>
<feature type="binding site" evidence="20">
    <location>
        <position position="433"/>
    </location>
    <ligand>
        <name>Mg(2+)</name>
        <dbReference type="ChEBI" id="CHEBI:18420"/>
    </ligand>
</feature>
<evidence type="ECO:0000256" key="8">
    <source>
        <dbReference type="ARBA" id="ARBA00022448"/>
    </source>
</evidence>
<keyword evidence="24" id="KW-0670">Pyruvate</keyword>
<evidence type="ECO:0000256" key="10">
    <source>
        <dbReference type="ARBA" id="ARBA00022597"/>
    </source>
</evidence>
<evidence type="ECO:0000259" key="21">
    <source>
        <dbReference type="Pfam" id="PF00391"/>
    </source>
</evidence>
<dbReference type="PATRIC" id="fig|1300222.3.peg.5089"/>
<evidence type="ECO:0000256" key="19">
    <source>
        <dbReference type="PIRSR" id="PIRSR000732-2"/>
    </source>
</evidence>
<evidence type="ECO:0000256" key="6">
    <source>
        <dbReference type="ARBA" id="ARBA00012232"/>
    </source>
</evidence>
<dbReference type="InterPro" id="IPR023151">
    <property type="entry name" value="PEP_util_CS"/>
</dbReference>
<feature type="binding site" evidence="20">
    <location>
        <position position="457"/>
    </location>
    <ligand>
        <name>Mg(2+)</name>
        <dbReference type="ChEBI" id="CHEBI:18420"/>
    </ligand>
</feature>
<feature type="domain" description="Phosphotransferase system enzyme I N-terminal" evidence="23">
    <location>
        <begin position="3"/>
        <end position="127"/>
    </location>
</feature>
<evidence type="ECO:0000313" key="24">
    <source>
        <dbReference type="EMBL" id="EMT50115.1"/>
    </source>
</evidence>
<evidence type="ECO:0000256" key="12">
    <source>
        <dbReference type="ARBA" id="ARBA00022683"/>
    </source>
</evidence>
<comment type="function">
    <text evidence="3 17">General (non sugar-specific) component of the phosphoenolpyruvate-dependent sugar phosphotransferase system (sugar PTS). This major carbohydrate active-transport system catalyzes the phosphorylation of incoming sugar substrates concomitantly with their translocation across the cell membrane. Enzyme I transfers the phosphoryl group from phosphoenolpyruvate (PEP) to the phosphoryl carrier protein (HPr).</text>
</comment>
<dbReference type="PANTHER" id="PTHR46244">
    <property type="entry name" value="PHOSPHOENOLPYRUVATE-PROTEIN PHOSPHOTRANSFERASE"/>
    <property type="match status" value="1"/>
</dbReference>
<dbReference type="PANTHER" id="PTHR46244:SF3">
    <property type="entry name" value="PHOSPHOENOLPYRUVATE-PROTEIN PHOSPHOTRANSFERASE"/>
    <property type="match status" value="1"/>
</dbReference>
<dbReference type="GO" id="GO:0016301">
    <property type="term" value="F:kinase activity"/>
    <property type="evidence" value="ECO:0007669"/>
    <property type="project" value="UniProtKB-KW"/>
</dbReference>
<dbReference type="InterPro" id="IPR036637">
    <property type="entry name" value="Phosphohistidine_dom_sf"/>
</dbReference>
<dbReference type="Pfam" id="PF05524">
    <property type="entry name" value="PEP-utilisers_N"/>
    <property type="match status" value="1"/>
</dbReference>
<comment type="catalytic activity">
    <reaction evidence="1 17">
        <text>L-histidyl-[protein] + phosphoenolpyruvate = N(pros)-phospho-L-histidyl-[protein] + pyruvate</text>
        <dbReference type="Rhea" id="RHEA:23880"/>
        <dbReference type="Rhea" id="RHEA-COMP:9745"/>
        <dbReference type="Rhea" id="RHEA-COMP:9746"/>
        <dbReference type="ChEBI" id="CHEBI:15361"/>
        <dbReference type="ChEBI" id="CHEBI:29979"/>
        <dbReference type="ChEBI" id="CHEBI:58702"/>
        <dbReference type="ChEBI" id="CHEBI:64837"/>
        <dbReference type="EC" id="2.7.3.9"/>
    </reaction>
</comment>
<dbReference type="OrthoDB" id="9765468at2"/>
<organism evidence="24 25">
    <name type="scientific">Brevibacillus borstelensis AK1</name>
    <dbReference type="NCBI Taxonomy" id="1300222"/>
    <lineage>
        <taxon>Bacteria</taxon>
        <taxon>Bacillati</taxon>
        <taxon>Bacillota</taxon>
        <taxon>Bacilli</taxon>
        <taxon>Bacillales</taxon>
        <taxon>Paenibacillaceae</taxon>
        <taxon>Brevibacillus</taxon>
    </lineage>
</organism>
<feature type="active site" description="Proton donor" evidence="18">
    <location>
        <position position="504"/>
    </location>
</feature>
<dbReference type="Pfam" id="PF00391">
    <property type="entry name" value="PEP-utilizers"/>
    <property type="match status" value="1"/>
</dbReference>
<dbReference type="PIRSF" id="PIRSF000732">
    <property type="entry name" value="PTS_enzyme_I"/>
    <property type="match status" value="1"/>
</dbReference>
<feature type="domain" description="PEP-utilising enzyme C-terminal" evidence="22">
    <location>
        <begin position="254"/>
        <end position="542"/>
    </location>
</feature>
<keyword evidence="11 17" id="KW-0808">Transferase</keyword>
<evidence type="ECO:0000256" key="7">
    <source>
        <dbReference type="ARBA" id="ARBA00016544"/>
    </source>
</evidence>
<keyword evidence="13 17" id="KW-0479">Metal-binding</keyword>
<feature type="binding site" evidence="19">
    <location>
        <position position="467"/>
    </location>
    <ligand>
        <name>phosphoenolpyruvate</name>
        <dbReference type="ChEBI" id="CHEBI:58702"/>
    </ligand>
</feature>
<dbReference type="InterPro" id="IPR018274">
    <property type="entry name" value="PEP_util_AS"/>
</dbReference>
<keyword evidence="9 17" id="KW-0963">Cytoplasm</keyword>
<evidence type="ECO:0000256" key="11">
    <source>
        <dbReference type="ARBA" id="ARBA00022679"/>
    </source>
</evidence>
<keyword evidence="12 17" id="KW-0598">Phosphotransferase system</keyword>
<dbReference type="RefSeq" id="WP_003392720.1">
    <property type="nucleotide sequence ID" value="NZ_APBN01000021.1"/>
</dbReference>
<dbReference type="GO" id="GO:0046872">
    <property type="term" value="F:metal ion binding"/>
    <property type="evidence" value="ECO:0007669"/>
    <property type="project" value="UniProtKB-KW"/>
</dbReference>
<protein>
    <recommendedName>
        <fullName evidence="7 17">Phosphoenolpyruvate-protein phosphotransferase</fullName>
        <ecNumber evidence="6 17">2.7.3.9</ecNumber>
    </recommendedName>
    <alternativeName>
        <fullName evidence="16 17">Phosphotransferase system, enzyme I</fullName>
    </alternativeName>
</protein>
<dbReference type="InterPro" id="IPR040442">
    <property type="entry name" value="Pyrv_kinase-like_dom_sf"/>
</dbReference>
<dbReference type="Proteomes" id="UP000012081">
    <property type="component" value="Unassembled WGS sequence"/>
</dbReference>
<dbReference type="Gene3D" id="1.10.274.10">
    <property type="entry name" value="PtsI, HPr-binding domain"/>
    <property type="match status" value="1"/>
</dbReference>
<keyword evidence="15 17" id="KW-0460">Magnesium</keyword>
<comment type="subcellular location">
    <subcellularLocation>
        <location evidence="4 17">Cytoplasm</location>
    </subcellularLocation>
</comment>
<keyword evidence="10 17" id="KW-0762">Sugar transport</keyword>
<dbReference type="NCBIfam" id="TIGR01417">
    <property type="entry name" value="PTS_I_fam"/>
    <property type="match status" value="1"/>
</dbReference>
<dbReference type="STRING" id="1300222.I532_24226"/>
<evidence type="ECO:0000256" key="20">
    <source>
        <dbReference type="PIRSR" id="PIRSR000732-3"/>
    </source>
</evidence>
<dbReference type="Gene3D" id="3.50.30.10">
    <property type="entry name" value="Phosphohistidine domain"/>
    <property type="match status" value="1"/>
</dbReference>
<comment type="cofactor">
    <cofactor evidence="2 17 20">
        <name>Mg(2+)</name>
        <dbReference type="ChEBI" id="CHEBI:18420"/>
    </cofactor>
</comment>
<feature type="binding site" evidence="19">
    <location>
        <begin position="456"/>
        <end position="457"/>
    </location>
    <ligand>
        <name>phosphoenolpyruvate</name>
        <dbReference type="ChEBI" id="CHEBI:58702"/>
    </ligand>
</feature>
<dbReference type="Gene3D" id="3.20.20.60">
    <property type="entry name" value="Phosphoenolpyruvate-binding domains"/>
    <property type="match status" value="1"/>
</dbReference>
<dbReference type="PROSITE" id="PS00742">
    <property type="entry name" value="PEP_ENZYMES_2"/>
    <property type="match status" value="1"/>
</dbReference>
<dbReference type="Pfam" id="PF02896">
    <property type="entry name" value="PEP-utilizers_C"/>
    <property type="match status" value="1"/>
</dbReference>